<protein>
    <submittedName>
        <fullName evidence="7">Leucine efflux protein</fullName>
    </submittedName>
</protein>
<dbReference type="PANTHER" id="PTHR30086">
    <property type="entry name" value="ARGININE EXPORTER PROTEIN ARGO"/>
    <property type="match status" value="1"/>
</dbReference>
<evidence type="ECO:0000313" key="7">
    <source>
        <dbReference type="EMBL" id="SBS61036.1"/>
    </source>
</evidence>
<dbReference type="Proteomes" id="UP000092876">
    <property type="component" value="Unassembled WGS sequence"/>
</dbReference>
<name>A0A1C3II11_9VIBR</name>
<sequence length="205" mass="21866">MMTVTIWFSLLAICLLGAMSPGPSLAMIAKHSLAGGRMNGLIAAWSHAAGIGIYAFATIVGLAVLLEQSPMLFKGISLAGAAYLLYLGVNALRSKGGVAAKLEAGEQMSYMQSAREAFLISILSPKIALFFIALFSQFVALGNELSNQVIIVSTPLIVDGLWYTFITLVLSSPLIVERIRAKAQLIDRLSGVVLILLAVRVVWTI</sequence>
<feature type="transmembrane region" description="Helical" evidence="6">
    <location>
        <begin position="117"/>
        <end position="140"/>
    </location>
</feature>
<keyword evidence="5 6" id="KW-0472">Membrane</keyword>
<dbReference type="InterPro" id="IPR001123">
    <property type="entry name" value="LeuE-type"/>
</dbReference>
<dbReference type="EMBL" id="FLQP01000005">
    <property type="protein sequence ID" value="SBS61036.1"/>
    <property type="molecule type" value="Genomic_DNA"/>
</dbReference>
<keyword evidence="2" id="KW-1003">Cell membrane</keyword>
<dbReference type="AlphaFoldDB" id="A0A1C3II11"/>
<accession>A0A1C3II11</accession>
<gene>
    <name evidence="7" type="primary">leuE_1</name>
    <name evidence="7" type="ORF">VAT7223_00473</name>
</gene>
<dbReference type="GO" id="GO:0015171">
    <property type="term" value="F:amino acid transmembrane transporter activity"/>
    <property type="evidence" value="ECO:0007669"/>
    <property type="project" value="TreeGrafter"/>
</dbReference>
<dbReference type="Pfam" id="PF01810">
    <property type="entry name" value="LysE"/>
    <property type="match status" value="1"/>
</dbReference>
<evidence type="ECO:0000256" key="6">
    <source>
        <dbReference type="SAM" id="Phobius"/>
    </source>
</evidence>
<dbReference type="GO" id="GO:0005886">
    <property type="term" value="C:plasma membrane"/>
    <property type="evidence" value="ECO:0007669"/>
    <property type="project" value="UniProtKB-SubCell"/>
</dbReference>
<reference evidence="8" key="1">
    <citation type="submission" date="2016-06" db="EMBL/GenBank/DDBJ databases">
        <authorList>
            <person name="Rodrigo-Torres Lidia"/>
            <person name="Arahal R.David."/>
        </authorList>
    </citation>
    <scope>NUCLEOTIDE SEQUENCE [LARGE SCALE GENOMIC DNA]</scope>
    <source>
        <strain evidence="8">CECT 7223</strain>
    </source>
</reference>
<evidence type="ECO:0000313" key="8">
    <source>
        <dbReference type="Proteomes" id="UP000092876"/>
    </source>
</evidence>
<evidence type="ECO:0000256" key="5">
    <source>
        <dbReference type="ARBA" id="ARBA00023136"/>
    </source>
</evidence>
<feature type="transmembrane region" description="Helical" evidence="6">
    <location>
        <begin position="160"/>
        <end position="176"/>
    </location>
</feature>
<evidence type="ECO:0000256" key="1">
    <source>
        <dbReference type="ARBA" id="ARBA00004651"/>
    </source>
</evidence>
<keyword evidence="3 6" id="KW-0812">Transmembrane</keyword>
<dbReference type="PIRSF" id="PIRSF006324">
    <property type="entry name" value="LeuE"/>
    <property type="match status" value="1"/>
</dbReference>
<comment type="subcellular location">
    <subcellularLocation>
        <location evidence="1">Cell membrane</location>
        <topology evidence="1">Multi-pass membrane protein</topology>
    </subcellularLocation>
</comment>
<feature type="transmembrane region" description="Helical" evidence="6">
    <location>
        <begin position="42"/>
        <end position="66"/>
    </location>
</feature>
<feature type="transmembrane region" description="Helical" evidence="6">
    <location>
        <begin position="185"/>
        <end position="203"/>
    </location>
</feature>
<organism evidence="7 8">
    <name type="scientific">Vibrio atlanticus</name>
    <dbReference type="NCBI Taxonomy" id="693153"/>
    <lineage>
        <taxon>Bacteria</taxon>
        <taxon>Pseudomonadati</taxon>
        <taxon>Pseudomonadota</taxon>
        <taxon>Gammaproteobacteria</taxon>
        <taxon>Vibrionales</taxon>
        <taxon>Vibrionaceae</taxon>
        <taxon>Vibrio</taxon>
    </lineage>
</organism>
<dbReference type="PANTHER" id="PTHR30086:SF16">
    <property type="entry name" value="AMINO ACID EFFLUX PERMEASE RHTB FAMILY"/>
    <property type="match status" value="1"/>
</dbReference>
<evidence type="ECO:0000256" key="4">
    <source>
        <dbReference type="ARBA" id="ARBA00022989"/>
    </source>
</evidence>
<evidence type="ECO:0000256" key="3">
    <source>
        <dbReference type="ARBA" id="ARBA00022692"/>
    </source>
</evidence>
<keyword evidence="4 6" id="KW-1133">Transmembrane helix</keyword>
<evidence type="ECO:0000256" key="2">
    <source>
        <dbReference type="ARBA" id="ARBA00022475"/>
    </source>
</evidence>
<proteinExistence type="predicted"/>